<evidence type="ECO:0000313" key="1">
    <source>
        <dbReference type="EMBL" id="MFD2574321.1"/>
    </source>
</evidence>
<comment type="caution">
    <text evidence="1">The sequence shown here is derived from an EMBL/GenBank/DDBJ whole genome shotgun (WGS) entry which is preliminary data.</text>
</comment>
<name>A0ABW5MCV8_9BACT</name>
<dbReference type="RefSeq" id="WP_381527898.1">
    <property type="nucleotide sequence ID" value="NZ_JBHULN010000026.1"/>
</dbReference>
<keyword evidence="2" id="KW-1185">Reference proteome</keyword>
<reference evidence="2" key="1">
    <citation type="journal article" date="2019" name="Int. J. Syst. Evol. Microbiol.">
        <title>The Global Catalogue of Microorganisms (GCM) 10K type strain sequencing project: providing services to taxonomists for standard genome sequencing and annotation.</title>
        <authorList>
            <consortium name="The Broad Institute Genomics Platform"/>
            <consortium name="The Broad Institute Genome Sequencing Center for Infectious Disease"/>
            <person name="Wu L."/>
            <person name="Ma J."/>
        </authorList>
    </citation>
    <scope>NUCLEOTIDE SEQUENCE [LARGE SCALE GENOMIC DNA]</scope>
    <source>
        <strain evidence="2">KCTC 42805</strain>
    </source>
</reference>
<organism evidence="1 2">
    <name type="scientific">Spirosoma soli</name>
    <dbReference type="NCBI Taxonomy" id="1770529"/>
    <lineage>
        <taxon>Bacteria</taxon>
        <taxon>Pseudomonadati</taxon>
        <taxon>Bacteroidota</taxon>
        <taxon>Cytophagia</taxon>
        <taxon>Cytophagales</taxon>
        <taxon>Cytophagaceae</taxon>
        <taxon>Spirosoma</taxon>
    </lineage>
</organism>
<protein>
    <recommendedName>
        <fullName evidence="3">DUF3575 domain-containing protein</fullName>
    </recommendedName>
</protein>
<dbReference type="EMBL" id="JBHULN010000026">
    <property type="protein sequence ID" value="MFD2574321.1"/>
    <property type="molecule type" value="Genomic_DNA"/>
</dbReference>
<accession>A0ABW5MCV8</accession>
<proteinExistence type="predicted"/>
<evidence type="ECO:0000313" key="2">
    <source>
        <dbReference type="Proteomes" id="UP001597469"/>
    </source>
</evidence>
<dbReference type="Proteomes" id="UP001597469">
    <property type="component" value="Unassembled WGS sequence"/>
</dbReference>
<gene>
    <name evidence="1" type="ORF">ACFSUS_27045</name>
</gene>
<sequence length="198" mass="22542">MEPSFYQIFRSAKPELAKRKVYVMDTGDTLQLVLPQTGERRSVPSRTYEKWSFYRTEIDVDVFTLPFKIRPSQAGLPPQLNSNFNAAVYLGRRLDFHQYRWQSITPTLGVRQLRSQGFGYGLFAGIGSATINDLVTSNRVGYEYEGVILDAGLAGIYDARVFNVGLAVGFDYLIDQNRQAWVYHNKPWIGVLFGLNLN</sequence>
<evidence type="ECO:0008006" key="3">
    <source>
        <dbReference type="Google" id="ProtNLM"/>
    </source>
</evidence>